<protein>
    <submittedName>
        <fullName evidence="1">Uncharacterized protein</fullName>
    </submittedName>
</protein>
<dbReference type="OrthoDB" id="10674867at2759"/>
<dbReference type="EMBL" id="MU005594">
    <property type="protein sequence ID" value="KAF2680940.1"/>
    <property type="molecule type" value="Genomic_DNA"/>
</dbReference>
<evidence type="ECO:0000313" key="2">
    <source>
        <dbReference type="Proteomes" id="UP000799291"/>
    </source>
</evidence>
<organism evidence="1 2">
    <name type="scientific">Lentithecium fluviatile CBS 122367</name>
    <dbReference type="NCBI Taxonomy" id="1168545"/>
    <lineage>
        <taxon>Eukaryota</taxon>
        <taxon>Fungi</taxon>
        <taxon>Dikarya</taxon>
        <taxon>Ascomycota</taxon>
        <taxon>Pezizomycotina</taxon>
        <taxon>Dothideomycetes</taxon>
        <taxon>Pleosporomycetidae</taxon>
        <taxon>Pleosporales</taxon>
        <taxon>Massarineae</taxon>
        <taxon>Lentitheciaceae</taxon>
        <taxon>Lentithecium</taxon>
    </lineage>
</organism>
<proteinExistence type="predicted"/>
<gene>
    <name evidence="1" type="ORF">K458DRAFT_392600</name>
</gene>
<evidence type="ECO:0000313" key="1">
    <source>
        <dbReference type="EMBL" id="KAF2680940.1"/>
    </source>
</evidence>
<dbReference type="AlphaFoldDB" id="A0A6G1ISI5"/>
<sequence>MLIIRVVVGIIFRKAASTLGFLCGKFEVFFYSLVFRVTHQIPVFIGSITKCIVLVNGKPANNHKVRTGSRVPHYLIVQLDLAILGWFPKWFLRPILTRRCNFWLILDRNALTQRYQWIDEALRSIGFLRLFLQDLQLLLAVHWRTTDATPQTLNDRLQQEEEFGRVWFQKTVDVTRRWIDAENACNEEDQKWKALMVKKNLYAFVDPTFVSGSLDMLRELGKNLEPEIIGGIFSERKQKHIEDLIDEGKAAFTEEKRGRVGSKDRQ</sequence>
<accession>A0A6G1ISI5</accession>
<reference evidence="1" key="1">
    <citation type="journal article" date="2020" name="Stud. Mycol.">
        <title>101 Dothideomycetes genomes: a test case for predicting lifestyles and emergence of pathogens.</title>
        <authorList>
            <person name="Haridas S."/>
            <person name="Albert R."/>
            <person name="Binder M."/>
            <person name="Bloem J."/>
            <person name="Labutti K."/>
            <person name="Salamov A."/>
            <person name="Andreopoulos B."/>
            <person name="Baker S."/>
            <person name="Barry K."/>
            <person name="Bills G."/>
            <person name="Bluhm B."/>
            <person name="Cannon C."/>
            <person name="Castanera R."/>
            <person name="Culley D."/>
            <person name="Daum C."/>
            <person name="Ezra D."/>
            <person name="Gonzalez J."/>
            <person name="Henrissat B."/>
            <person name="Kuo A."/>
            <person name="Liang C."/>
            <person name="Lipzen A."/>
            <person name="Lutzoni F."/>
            <person name="Magnuson J."/>
            <person name="Mondo S."/>
            <person name="Nolan M."/>
            <person name="Ohm R."/>
            <person name="Pangilinan J."/>
            <person name="Park H.-J."/>
            <person name="Ramirez L."/>
            <person name="Alfaro M."/>
            <person name="Sun H."/>
            <person name="Tritt A."/>
            <person name="Yoshinaga Y."/>
            <person name="Zwiers L.-H."/>
            <person name="Turgeon B."/>
            <person name="Goodwin S."/>
            <person name="Spatafora J."/>
            <person name="Crous P."/>
            <person name="Grigoriev I."/>
        </authorList>
    </citation>
    <scope>NUCLEOTIDE SEQUENCE</scope>
    <source>
        <strain evidence="1">CBS 122367</strain>
    </source>
</reference>
<name>A0A6G1ISI5_9PLEO</name>
<keyword evidence="2" id="KW-1185">Reference proteome</keyword>
<dbReference type="Proteomes" id="UP000799291">
    <property type="component" value="Unassembled WGS sequence"/>
</dbReference>